<evidence type="ECO:0000313" key="1">
    <source>
        <dbReference type="EMBL" id="VFK46665.1"/>
    </source>
</evidence>
<sequence>MKFYPGLDQPQLLPGQFSGKYLSIIDPDRRLEFGVFCMNMRQMMMLVVGLDTYG</sequence>
<organism evidence="2">
    <name type="scientific">Candidatus Kentrum sp. SD</name>
    <dbReference type="NCBI Taxonomy" id="2126332"/>
    <lineage>
        <taxon>Bacteria</taxon>
        <taxon>Pseudomonadati</taxon>
        <taxon>Pseudomonadota</taxon>
        <taxon>Gammaproteobacteria</taxon>
        <taxon>Candidatus Kentrum</taxon>
    </lineage>
</organism>
<gene>
    <name evidence="2" type="ORF">BECKSD772E_GA0070983_13032</name>
    <name evidence="1" type="ORF">BECKSD772F_GA0070984_13192</name>
</gene>
<proteinExistence type="predicted"/>
<name>A0A450Z844_9GAMM</name>
<dbReference type="EMBL" id="CAADFR010000319">
    <property type="protein sequence ID" value="VFK46665.1"/>
    <property type="molecule type" value="Genomic_DNA"/>
</dbReference>
<accession>A0A450Z844</accession>
<dbReference type="EMBL" id="CAADFU010000303">
    <property type="protein sequence ID" value="VFK49973.1"/>
    <property type="molecule type" value="Genomic_DNA"/>
</dbReference>
<dbReference type="AlphaFoldDB" id="A0A450Z844"/>
<reference evidence="2" key="1">
    <citation type="submission" date="2019-02" db="EMBL/GenBank/DDBJ databases">
        <authorList>
            <person name="Gruber-Vodicka R. H."/>
            <person name="Seah K. B. B."/>
        </authorList>
    </citation>
    <scope>NUCLEOTIDE SEQUENCE</scope>
    <source>
        <strain evidence="2">BECK_S1320</strain>
        <strain evidence="1">BECK_S1321</strain>
    </source>
</reference>
<evidence type="ECO:0000313" key="2">
    <source>
        <dbReference type="EMBL" id="VFK49973.1"/>
    </source>
</evidence>
<protein>
    <submittedName>
        <fullName evidence="2">Uncharacterized protein</fullName>
    </submittedName>
</protein>